<dbReference type="Pfam" id="PF05347">
    <property type="entry name" value="Complex1_LYR"/>
    <property type="match status" value="1"/>
</dbReference>
<dbReference type="InterPro" id="IPR008011">
    <property type="entry name" value="Complex1_LYR_dom"/>
</dbReference>
<keyword evidence="3" id="KW-1185">Reference proteome</keyword>
<sequence>MRFSLISGENLRANVLKLYKEVFRAAVKWESVKPGEAEHEKTFIKGEARRLFKQNKTLKKKEDIEMKLKEGRARLEIGLHYKNPYPRPVYAPPQTLAGIDENKKKLYREKLKRDGKPIYIDSIRDE</sequence>
<dbReference type="OMA" id="XIHLPPM"/>
<dbReference type="AlphaFoldDB" id="A0A915K6V3"/>
<evidence type="ECO:0000313" key="4">
    <source>
        <dbReference type="WBParaSite" id="nRc.2.0.1.t33914-RA"/>
    </source>
</evidence>
<dbReference type="PANTHER" id="PTHR14273:SF0">
    <property type="entry name" value="LYR MOTIF-CONTAINING PROTEIN 1"/>
    <property type="match status" value="1"/>
</dbReference>
<reference evidence="4" key="1">
    <citation type="submission" date="2022-11" db="UniProtKB">
        <authorList>
            <consortium name="WormBaseParasite"/>
        </authorList>
    </citation>
    <scope>IDENTIFICATION</scope>
</reference>
<dbReference type="Proteomes" id="UP000887565">
    <property type="component" value="Unplaced"/>
</dbReference>
<proteinExistence type="inferred from homology"/>
<protein>
    <submittedName>
        <fullName evidence="4">Complex 1 LYR protein domain-containing protein</fullName>
    </submittedName>
</protein>
<organism evidence="3 4">
    <name type="scientific">Romanomermis culicivorax</name>
    <name type="common">Nematode worm</name>
    <dbReference type="NCBI Taxonomy" id="13658"/>
    <lineage>
        <taxon>Eukaryota</taxon>
        <taxon>Metazoa</taxon>
        <taxon>Ecdysozoa</taxon>
        <taxon>Nematoda</taxon>
        <taxon>Enoplea</taxon>
        <taxon>Dorylaimia</taxon>
        <taxon>Mermithida</taxon>
        <taxon>Mermithoidea</taxon>
        <taxon>Mermithidae</taxon>
        <taxon>Romanomermis</taxon>
    </lineage>
</organism>
<dbReference type="WBParaSite" id="nRc.2.0.1.t33914-RA">
    <property type="protein sequence ID" value="nRc.2.0.1.t33914-RA"/>
    <property type="gene ID" value="nRc.2.0.1.g33914"/>
</dbReference>
<dbReference type="GO" id="GO:0005739">
    <property type="term" value="C:mitochondrion"/>
    <property type="evidence" value="ECO:0007669"/>
    <property type="project" value="TreeGrafter"/>
</dbReference>
<evidence type="ECO:0000259" key="2">
    <source>
        <dbReference type="Pfam" id="PF05347"/>
    </source>
</evidence>
<dbReference type="CDD" id="cd20261">
    <property type="entry name" value="Complex1_LYR_LYRM1"/>
    <property type="match status" value="1"/>
</dbReference>
<evidence type="ECO:0000313" key="3">
    <source>
        <dbReference type="Proteomes" id="UP000887565"/>
    </source>
</evidence>
<name>A0A915K6V3_ROMCU</name>
<dbReference type="InterPro" id="IPR040330">
    <property type="entry name" value="LYRM1"/>
</dbReference>
<accession>A0A915K6V3</accession>
<evidence type="ECO:0000256" key="1">
    <source>
        <dbReference type="ARBA" id="ARBA00009508"/>
    </source>
</evidence>
<dbReference type="InterPro" id="IPR045294">
    <property type="entry name" value="Complex1_LYR_LYRM1"/>
</dbReference>
<comment type="similarity">
    <text evidence="1">Belongs to the complex I LYR family.</text>
</comment>
<dbReference type="PANTHER" id="PTHR14273">
    <property type="entry name" value="LYR MOTIF-CONTAINING PROTEIN 1"/>
    <property type="match status" value="1"/>
</dbReference>
<feature type="domain" description="Complex 1 LYR protein" evidence="2">
    <location>
        <begin position="14"/>
        <end position="76"/>
    </location>
</feature>